<dbReference type="EnsemblProtists" id="EOD40049">
    <property type="protein sequence ID" value="EOD40049"/>
    <property type="gene ID" value="EMIHUDRAFT_372899"/>
</dbReference>
<dbReference type="CDD" id="cd07982">
    <property type="entry name" value="HFD_TAF10"/>
    <property type="match status" value="1"/>
</dbReference>
<dbReference type="InterPro" id="IPR003923">
    <property type="entry name" value="TAF10"/>
</dbReference>
<name>A0A0D3KWB4_EMIH1</name>
<organism evidence="6 7">
    <name type="scientific">Emiliania huxleyi (strain CCMP1516)</name>
    <dbReference type="NCBI Taxonomy" id="280463"/>
    <lineage>
        <taxon>Eukaryota</taxon>
        <taxon>Haptista</taxon>
        <taxon>Haptophyta</taxon>
        <taxon>Prymnesiophyceae</taxon>
        <taxon>Isochrysidales</taxon>
        <taxon>Noelaerhabdaceae</taxon>
        <taxon>Emiliania</taxon>
    </lineage>
</organism>
<keyword evidence="2" id="KW-0805">Transcription regulation</keyword>
<dbReference type="GO" id="GO:1990841">
    <property type="term" value="F:promoter-specific chromatin binding"/>
    <property type="evidence" value="ECO:0007669"/>
    <property type="project" value="TreeGrafter"/>
</dbReference>
<keyword evidence="3" id="KW-0804">Transcription</keyword>
<evidence type="ECO:0000256" key="4">
    <source>
        <dbReference type="ARBA" id="ARBA00023242"/>
    </source>
</evidence>
<dbReference type="RefSeq" id="XP_005766843.1">
    <property type="nucleotide sequence ID" value="XM_005766786.1"/>
</dbReference>
<evidence type="ECO:0000256" key="5">
    <source>
        <dbReference type="ARBA" id="ARBA00025730"/>
    </source>
</evidence>
<dbReference type="HOGENOM" id="CLU_064104_4_1_1"/>
<dbReference type="EnsemblProtists" id="EOD14414">
    <property type="protein sequence ID" value="EOD14414"/>
    <property type="gene ID" value="EMIHUDRAFT_356652"/>
</dbReference>
<evidence type="ECO:0000256" key="3">
    <source>
        <dbReference type="ARBA" id="ARBA00023163"/>
    </source>
</evidence>
<dbReference type="STRING" id="2903.R1G2I4"/>
<reference evidence="7" key="1">
    <citation type="journal article" date="2013" name="Nature">
        <title>Pan genome of the phytoplankton Emiliania underpins its global distribution.</title>
        <authorList>
            <person name="Read B.A."/>
            <person name="Kegel J."/>
            <person name="Klute M.J."/>
            <person name="Kuo A."/>
            <person name="Lefebvre S.C."/>
            <person name="Maumus F."/>
            <person name="Mayer C."/>
            <person name="Miller J."/>
            <person name="Monier A."/>
            <person name="Salamov A."/>
            <person name="Young J."/>
            <person name="Aguilar M."/>
            <person name="Claverie J.M."/>
            <person name="Frickenhaus S."/>
            <person name="Gonzalez K."/>
            <person name="Herman E.K."/>
            <person name="Lin Y.C."/>
            <person name="Napier J."/>
            <person name="Ogata H."/>
            <person name="Sarno A.F."/>
            <person name="Shmutz J."/>
            <person name="Schroeder D."/>
            <person name="de Vargas C."/>
            <person name="Verret F."/>
            <person name="von Dassow P."/>
            <person name="Valentin K."/>
            <person name="Van de Peer Y."/>
            <person name="Wheeler G."/>
            <person name="Dacks J.B."/>
            <person name="Delwiche C.F."/>
            <person name="Dyhrman S.T."/>
            <person name="Glockner G."/>
            <person name="John U."/>
            <person name="Richards T."/>
            <person name="Worden A.Z."/>
            <person name="Zhang X."/>
            <person name="Grigoriev I.V."/>
            <person name="Allen A.E."/>
            <person name="Bidle K."/>
            <person name="Borodovsky M."/>
            <person name="Bowler C."/>
            <person name="Brownlee C."/>
            <person name="Cock J.M."/>
            <person name="Elias M."/>
            <person name="Gladyshev V.N."/>
            <person name="Groth M."/>
            <person name="Guda C."/>
            <person name="Hadaegh A."/>
            <person name="Iglesias-Rodriguez M.D."/>
            <person name="Jenkins J."/>
            <person name="Jones B.M."/>
            <person name="Lawson T."/>
            <person name="Leese F."/>
            <person name="Lindquist E."/>
            <person name="Lobanov A."/>
            <person name="Lomsadze A."/>
            <person name="Malik S.B."/>
            <person name="Marsh M.E."/>
            <person name="Mackinder L."/>
            <person name="Mock T."/>
            <person name="Mueller-Roeber B."/>
            <person name="Pagarete A."/>
            <person name="Parker M."/>
            <person name="Probert I."/>
            <person name="Quesneville H."/>
            <person name="Raines C."/>
            <person name="Rensing S.A."/>
            <person name="Riano-Pachon D.M."/>
            <person name="Richier S."/>
            <person name="Rokitta S."/>
            <person name="Shiraiwa Y."/>
            <person name="Soanes D.M."/>
            <person name="van der Giezen M."/>
            <person name="Wahlund T.M."/>
            <person name="Williams B."/>
            <person name="Wilson W."/>
            <person name="Wolfe G."/>
            <person name="Wurch L.L."/>
        </authorList>
    </citation>
    <scope>NUCLEOTIDE SEQUENCE</scope>
</reference>
<accession>A0A0D3KWB4</accession>
<comment type="subcellular location">
    <subcellularLocation>
        <location evidence="1">Nucleus</location>
    </subcellularLocation>
</comment>
<dbReference type="PaxDb" id="2903-EOD14414"/>
<dbReference type="GeneID" id="17285324"/>
<dbReference type="KEGG" id="ehx:EMIHUDRAFT_356652"/>
<dbReference type="AlphaFoldDB" id="A0A0D3KWB4"/>
<evidence type="ECO:0000256" key="2">
    <source>
        <dbReference type="ARBA" id="ARBA00023015"/>
    </source>
</evidence>
<dbReference type="GO" id="GO:0006367">
    <property type="term" value="P:transcription initiation at RNA polymerase II promoter"/>
    <property type="evidence" value="ECO:0007669"/>
    <property type="project" value="TreeGrafter"/>
</dbReference>
<proteinExistence type="inferred from homology"/>
<dbReference type="KEGG" id="ehx:EMIHUDRAFT_372899"/>
<dbReference type="RefSeq" id="XP_005792478.1">
    <property type="nucleotide sequence ID" value="XM_005792421.1"/>
</dbReference>
<dbReference type="PANTHER" id="PTHR21242:SF0">
    <property type="entry name" value="TRANSCRIPTION INITIATION FACTOR TFIID SUBUNIT 10"/>
    <property type="match status" value="1"/>
</dbReference>
<dbReference type="GO" id="GO:0005669">
    <property type="term" value="C:transcription factor TFIID complex"/>
    <property type="evidence" value="ECO:0007669"/>
    <property type="project" value="TreeGrafter"/>
</dbReference>
<sequence length="114" mass="12434">MTDDEKTAEELLLAMGDYTPAIPEEVTAHFLAQSGFQATDERLVRLVSLATHKFVADLTNDALQHCKNRQAARKGDVRLVLTTEDLAQACRENGISLRKPPYYADTPAGSSDAG</sequence>
<dbReference type="Pfam" id="PF03540">
    <property type="entry name" value="TAF10"/>
    <property type="match status" value="1"/>
</dbReference>
<keyword evidence="4" id="KW-0539">Nucleus</keyword>
<dbReference type="GO" id="GO:0016251">
    <property type="term" value="F:RNA polymerase II general transcription initiation factor activity"/>
    <property type="evidence" value="ECO:0007669"/>
    <property type="project" value="TreeGrafter"/>
</dbReference>
<comment type="similarity">
    <text evidence="5">Belongs to the TAF10 family.</text>
</comment>
<dbReference type="GeneID" id="17260568"/>
<dbReference type="PRINTS" id="PR01443">
    <property type="entry name" value="TFIID30KDSUB"/>
</dbReference>
<evidence type="ECO:0000313" key="6">
    <source>
        <dbReference type="EnsemblProtists" id="EOD40049"/>
    </source>
</evidence>
<evidence type="ECO:0000313" key="7">
    <source>
        <dbReference type="Proteomes" id="UP000013827"/>
    </source>
</evidence>
<dbReference type="OMA" id="GFECDDV"/>
<dbReference type="PANTHER" id="PTHR21242">
    <property type="entry name" value="TRANSCRIPTION INITIATION FACTOR TFIID SUBUNIT 10"/>
    <property type="match status" value="1"/>
</dbReference>
<dbReference type="eggNOG" id="KOG3423">
    <property type="taxonomic scope" value="Eukaryota"/>
</dbReference>
<keyword evidence="7" id="KW-1185">Reference proteome</keyword>
<evidence type="ECO:0008006" key="8">
    <source>
        <dbReference type="Google" id="ProtNLM"/>
    </source>
</evidence>
<reference evidence="6" key="2">
    <citation type="submission" date="2024-10" db="UniProtKB">
        <authorList>
            <consortium name="EnsemblProtists"/>
        </authorList>
    </citation>
    <scope>IDENTIFICATION</scope>
</reference>
<dbReference type="Proteomes" id="UP000013827">
    <property type="component" value="Unassembled WGS sequence"/>
</dbReference>
<evidence type="ECO:0000256" key="1">
    <source>
        <dbReference type="ARBA" id="ARBA00004123"/>
    </source>
</evidence>
<protein>
    <recommendedName>
        <fullName evidence="8">Transcription initiation factor TFIID subunit 10</fullName>
    </recommendedName>
</protein>
<dbReference type="GO" id="GO:0000124">
    <property type="term" value="C:SAGA complex"/>
    <property type="evidence" value="ECO:0007669"/>
    <property type="project" value="TreeGrafter"/>
</dbReference>